<evidence type="ECO:0000313" key="17">
    <source>
        <dbReference type="Proteomes" id="UP001445076"/>
    </source>
</evidence>
<feature type="compositionally biased region" description="Basic and acidic residues" evidence="13">
    <location>
        <begin position="120"/>
        <end position="133"/>
    </location>
</feature>
<evidence type="ECO:0000256" key="6">
    <source>
        <dbReference type="ARBA" id="ARBA00022771"/>
    </source>
</evidence>
<proteinExistence type="predicted"/>
<name>A0AAW0Y8J5_CHEQU</name>
<dbReference type="GO" id="GO:0005634">
    <property type="term" value="C:nucleus"/>
    <property type="evidence" value="ECO:0007669"/>
    <property type="project" value="UniProtKB-SubCell"/>
</dbReference>
<dbReference type="EMBL" id="JARKIK010000012">
    <property type="protein sequence ID" value="KAK8748306.1"/>
    <property type="molecule type" value="Genomic_DNA"/>
</dbReference>
<dbReference type="PANTHER" id="PTHR46297:SF1">
    <property type="entry name" value="ZINC FINGER CCCH-TYPE WITH G PATCH DOMAIN-CONTAINING PROTEIN"/>
    <property type="match status" value="1"/>
</dbReference>
<comment type="subcellular location">
    <subcellularLocation>
        <location evidence="2">Nucleus</location>
    </subcellularLocation>
</comment>
<evidence type="ECO:0000256" key="10">
    <source>
        <dbReference type="ARBA" id="ARBA00023163"/>
    </source>
</evidence>
<evidence type="ECO:0000259" key="14">
    <source>
        <dbReference type="PROSITE" id="PS50103"/>
    </source>
</evidence>
<dbReference type="PROSITE" id="PS50103">
    <property type="entry name" value="ZF_C3H1"/>
    <property type="match status" value="1"/>
</dbReference>
<accession>A0AAW0Y8J5</accession>
<feature type="compositionally biased region" description="Basic and acidic residues" evidence="13">
    <location>
        <begin position="514"/>
        <end position="531"/>
    </location>
</feature>
<keyword evidence="4" id="KW-0678">Repressor</keyword>
<dbReference type="GO" id="GO:0008270">
    <property type="term" value="F:zinc ion binding"/>
    <property type="evidence" value="ECO:0007669"/>
    <property type="project" value="UniProtKB-KW"/>
</dbReference>
<sequence>MDWKELNITMAKEELLASIEVYQTQLQQIQGALATADNAEKIQLQELQANLLQLLDLTLQELSKEPKEEQAHEQEETSPHTELKDHQTEQRDLISDDEKKLDDEFALFQSEIAALSGGSDDEKSEPKYSKEGLEEMVGTQCRSPFTEKWGGHSYHNAIVLSIVTQDGEADLHKPQVRVLFSQPTCLEMLPCRFFLSGRCKYSDDECRFSHGKIVSISDIKEHREPEYDTIVTGSRVLVQYNNDLWTSATVEDVLEDRSAFCVKYDKNKEIAEVQLSQMVPLQCDNDGEEQREERPTFDEASDPDSSEDERAIFVPTASWFQHTLSQRLGDWEKHTKGIGSKLMEKMGYVVGTGLGPQGDGRVEPVTAYVYPQGVSLDRCMELREASNGEELLDVEKRLDRERRKEEAKSAQTAERLRKRTSVFDIINKKLGGKDQTAEDSDDESNSKPLMNVSKAALQKDSTKDLNMKNYQLSENIRQLRKEVERMECSRERQSGNKAALSVINSKIENKKSEIQRLQEAEKKVQGEQQSRKDKKKFCVF</sequence>
<evidence type="ECO:0000256" key="1">
    <source>
        <dbReference type="ARBA" id="ARBA00004062"/>
    </source>
</evidence>
<keyword evidence="5 12" id="KW-0479">Metal-binding</keyword>
<evidence type="ECO:0000256" key="3">
    <source>
        <dbReference type="ARBA" id="ARBA00022414"/>
    </source>
</evidence>
<keyword evidence="11" id="KW-0539">Nucleus</keyword>
<feature type="domain" description="C3H1-type" evidence="14">
    <location>
        <begin position="190"/>
        <end position="213"/>
    </location>
</feature>
<dbReference type="GO" id="GO:0001227">
    <property type="term" value="F:DNA-binding transcription repressor activity, RNA polymerase II-specific"/>
    <property type="evidence" value="ECO:0007669"/>
    <property type="project" value="TreeGrafter"/>
</dbReference>
<evidence type="ECO:0000256" key="9">
    <source>
        <dbReference type="ARBA" id="ARBA00023125"/>
    </source>
</evidence>
<keyword evidence="7 12" id="KW-0862">Zinc</keyword>
<dbReference type="PANTHER" id="PTHR46297">
    <property type="entry name" value="ZINC FINGER CCCH-TYPE WITH G PATCH DOMAIN-CONTAINING PROTEIN"/>
    <property type="match status" value="1"/>
</dbReference>
<dbReference type="InterPro" id="IPR000571">
    <property type="entry name" value="Znf_CCCH"/>
</dbReference>
<evidence type="ECO:0000313" key="16">
    <source>
        <dbReference type="EMBL" id="KAK8748306.1"/>
    </source>
</evidence>
<dbReference type="Proteomes" id="UP001445076">
    <property type="component" value="Unassembled WGS sequence"/>
</dbReference>
<reference evidence="16 17" key="1">
    <citation type="journal article" date="2024" name="BMC Genomics">
        <title>Genome assembly of redclaw crayfish (Cherax quadricarinatus) provides insights into its immune adaptation and hypoxia tolerance.</title>
        <authorList>
            <person name="Liu Z."/>
            <person name="Zheng J."/>
            <person name="Li H."/>
            <person name="Fang K."/>
            <person name="Wang S."/>
            <person name="He J."/>
            <person name="Zhou D."/>
            <person name="Weng S."/>
            <person name="Chi M."/>
            <person name="Gu Z."/>
            <person name="He J."/>
            <person name="Li F."/>
            <person name="Wang M."/>
        </authorList>
    </citation>
    <scope>NUCLEOTIDE SEQUENCE [LARGE SCALE GENOMIC DNA]</scope>
    <source>
        <strain evidence="16">ZL_2023a</strain>
    </source>
</reference>
<dbReference type="EMBL" id="JARKIK010000012">
    <property type="protein sequence ID" value="KAK8748305.1"/>
    <property type="molecule type" value="Genomic_DNA"/>
</dbReference>
<evidence type="ECO:0000256" key="7">
    <source>
        <dbReference type="ARBA" id="ARBA00022833"/>
    </source>
</evidence>
<organism evidence="16 17">
    <name type="scientific">Cherax quadricarinatus</name>
    <name type="common">Australian red claw crayfish</name>
    <dbReference type="NCBI Taxonomy" id="27406"/>
    <lineage>
        <taxon>Eukaryota</taxon>
        <taxon>Metazoa</taxon>
        <taxon>Ecdysozoa</taxon>
        <taxon>Arthropoda</taxon>
        <taxon>Crustacea</taxon>
        <taxon>Multicrustacea</taxon>
        <taxon>Malacostraca</taxon>
        <taxon>Eumalacostraca</taxon>
        <taxon>Eucarida</taxon>
        <taxon>Decapoda</taxon>
        <taxon>Pleocyemata</taxon>
        <taxon>Astacidea</taxon>
        <taxon>Parastacoidea</taxon>
        <taxon>Parastacidae</taxon>
        <taxon>Cherax</taxon>
    </lineage>
</organism>
<evidence type="ECO:0000256" key="11">
    <source>
        <dbReference type="ARBA" id="ARBA00023242"/>
    </source>
</evidence>
<dbReference type="GO" id="GO:0000978">
    <property type="term" value="F:RNA polymerase II cis-regulatory region sequence-specific DNA binding"/>
    <property type="evidence" value="ECO:0007669"/>
    <property type="project" value="TreeGrafter"/>
</dbReference>
<comment type="caution">
    <text evidence="16">The sequence shown here is derived from an EMBL/GenBank/DDBJ whole genome shotgun (WGS) entry which is preliminary data.</text>
</comment>
<evidence type="ECO:0000259" key="15">
    <source>
        <dbReference type="PROSITE" id="PS50174"/>
    </source>
</evidence>
<keyword evidence="17" id="KW-1185">Reference proteome</keyword>
<evidence type="ECO:0000256" key="2">
    <source>
        <dbReference type="ARBA" id="ARBA00004123"/>
    </source>
</evidence>
<dbReference type="PROSITE" id="PS50174">
    <property type="entry name" value="G_PATCH"/>
    <property type="match status" value="1"/>
</dbReference>
<evidence type="ECO:0000256" key="4">
    <source>
        <dbReference type="ARBA" id="ARBA00022491"/>
    </source>
</evidence>
<protein>
    <recommendedName>
        <fullName evidence="3">Zinc finger CCCH-type with G patch domain-containing protein</fullName>
    </recommendedName>
</protein>
<keyword evidence="9" id="KW-0238">DNA-binding</keyword>
<dbReference type="InterPro" id="IPR000467">
    <property type="entry name" value="G_patch_dom"/>
</dbReference>
<evidence type="ECO:0000256" key="12">
    <source>
        <dbReference type="PROSITE-ProRule" id="PRU00723"/>
    </source>
</evidence>
<dbReference type="SMART" id="SM00443">
    <property type="entry name" value="G_patch"/>
    <property type="match status" value="1"/>
</dbReference>
<feature type="region of interest" description="Disordered" evidence="13">
    <location>
        <begin position="116"/>
        <end position="135"/>
    </location>
</feature>
<feature type="region of interest" description="Disordered" evidence="13">
    <location>
        <begin position="285"/>
        <end position="308"/>
    </location>
</feature>
<keyword evidence="8" id="KW-0805">Transcription regulation</keyword>
<feature type="zinc finger region" description="C3H1-type" evidence="12">
    <location>
        <begin position="190"/>
        <end position="213"/>
    </location>
</feature>
<dbReference type="Gene3D" id="2.30.30.1190">
    <property type="match status" value="1"/>
</dbReference>
<feature type="region of interest" description="Disordered" evidence="13">
    <location>
        <begin position="514"/>
        <end position="540"/>
    </location>
</feature>
<gene>
    <name evidence="16" type="ORF">OTU49_016063</name>
</gene>
<evidence type="ECO:0000256" key="5">
    <source>
        <dbReference type="ARBA" id="ARBA00022723"/>
    </source>
</evidence>
<dbReference type="Pfam" id="PF01585">
    <property type="entry name" value="G-patch"/>
    <property type="match status" value="1"/>
</dbReference>
<keyword evidence="10" id="KW-0804">Transcription</keyword>
<dbReference type="AlphaFoldDB" id="A0AAW0Y8J5"/>
<feature type="domain" description="G-patch" evidence="15">
    <location>
        <begin position="335"/>
        <end position="381"/>
    </location>
</feature>
<evidence type="ECO:0000256" key="13">
    <source>
        <dbReference type="SAM" id="MobiDB-lite"/>
    </source>
</evidence>
<evidence type="ECO:0000256" key="8">
    <source>
        <dbReference type="ARBA" id="ARBA00023015"/>
    </source>
</evidence>
<feature type="region of interest" description="Disordered" evidence="13">
    <location>
        <begin position="64"/>
        <end position="94"/>
    </location>
</feature>
<comment type="function">
    <text evidence="1">Transcription repressor.</text>
</comment>
<keyword evidence="6 12" id="KW-0863">Zinc-finger</keyword>
<reference evidence="16" key="2">
    <citation type="submission" date="2024-01" db="EMBL/GenBank/DDBJ databases">
        <authorList>
            <person name="He J."/>
            <person name="Wang M."/>
            <person name="Zheng J."/>
            <person name="Liu Z."/>
        </authorList>
    </citation>
    <scope>NUCLEOTIDE SEQUENCE</scope>
    <source>
        <strain evidence="16">ZL_2023a</strain>
        <tissue evidence="16">Muscle</tissue>
    </source>
</reference>
<dbReference type="CDD" id="cd20384">
    <property type="entry name" value="Tudor_ZGPAT"/>
    <property type="match status" value="1"/>
</dbReference>
<dbReference type="SMART" id="SM00356">
    <property type="entry name" value="ZnF_C3H1"/>
    <property type="match status" value="1"/>
</dbReference>